<dbReference type="InterPro" id="IPR000334">
    <property type="entry name" value="Glyco_hydro_45"/>
</dbReference>
<feature type="signal peptide" evidence="11">
    <location>
        <begin position="1"/>
        <end position="20"/>
    </location>
</feature>
<dbReference type="PANTHER" id="PTHR39730:SF1">
    <property type="entry name" value="ENDOGLUCANASE 1"/>
    <property type="match status" value="1"/>
</dbReference>
<keyword evidence="14" id="KW-1185">Reference proteome</keyword>
<evidence type="ECO:0000313" key="14">
    <source>
        <dbReference type="Proteomes" id="UP000799766"/>
    </source>
</evidence>
<dbReference type="GO" id="GO:0030245">
    <property type="term" value="P:cellulose catabolic process"/>
    <property type="evidence" value="ECO:0007669"/>
    <property type="project" value="UniProtKB-KW"/>
</dbReference>
<dbReference type="AlphaFoldDB" id="A0A6A6P5V4"/>
<evidence type="ECO:0000256" key="5">
    <source>
        <dbReference type="ARBA" id="ARBA00022801"/>
    </source>
</evidence>
<feature type="region of interest" description="Disordered" evidence="10">
    <location>
        <begin position="225"/>
        <end position="255"/>
    </location>
</feature>
<evidence type="ECO:0000256" key="4">
    <source>
        <dbReference type="ARBA" id="ARBA00022729"/>
    </source>
</evidence>
<dbReference type="OrthoDB" id="10035502at2759"/>
<evidence type="ECO:0000256" key="10">
    <source>
        <dbReference type="SAM" id="MobiDB-lite"/>
    </source>
</evidence>
<dbReference type="SUPFAM" id="SSF57180">
    <property type="entry name" value="Cellulose-binding domain"/>
    <property type="match status" value="3"/>
</dbReference>
<dbReference type="Pfam" id="PF00734">
    <property type="entry name" value="CBM_1"/>
    <property type="match status" value="3"/>
</dbReference>
<evidence type="ECO:0000256" key="3">
    <source>
        <dbReference type="ARBA" id="ARBA00012601"/>
    </source>
</evidence>
<dbReference type="Proteomes" id="UP000799766">
    <property type="component" value="Unassembled WGS sequence"/>
</dbReference>
<feature type="domain" description="CBM1" evidence="12">
    <location>
        <begin position="433"/>
        <end position="469"/>
    </location>
</feature>
<feature type="region of interest" description="Disordered" evidence="10">
    <location>
        <begin position="346"/>
        <end position="434"/>
    </location>
</feature>
<feature type="domain" description="CBM1" evidence="12">
    <location>
        <begin position="311"/>
        <end position="346"/>
    </location>
</feature>
<keyword evidence="8" id="KW-0326">Glycosidase</keyword>
<dbReference type="Gene3D" id="2.40.40.10">
    <property type="entry name" value="RlpA-like domain"/>
    <property type="match status" value="1"/>
</dbReference>
<dbReference type="GO" id="GO:0005576">
    <property type="term" value="C:extracellular region"/>
    <property type="evidence" value="ECO:0007669"/>
    <property type="project" value="InterPro"/>
</dbReference>
<dbReference type="InterPro" id="IPR036908">
    <property type="entry name" value="RlpA-like_sf"/>
</dbReference>
<reference evidence="13" key="1">
    <citation type="journal article" date="2020" name="Stud. Mycol.">
        <title>101 Dothideomycetes genomes: a test case for predicting lifestyles and emergence of pathogens.</title>
        <authorList>
            <person name="Haridas S."/>
            <person name="Albert R."/>
            <person name="Binder M."/>
            <person name="Bloem J."/>
            <person name="Labutti K."/>
            <person name="Salamov A."/>
            <person name="Andreopoulos B."/>
            <person name="Baker S."/>
            <person name="Barry K."/>
            <person name="Bills G."/>
            <person name="Bluhm B."/>
            <person name="Cannon C."/>
            <person name="Castanera R."/>
            <person name="Culley D."/>
            <person name="Daum C."/>
            <person name="Ezra D."/>
            <person name="Gonzalez J."/>
            <person name="Henrissat B."/>
            <person name="Kuo A."/>
            <person name="Liang C."/>
            <person name="Lipzen A."/>
            <person name="Lutzoni F."/>
            <person name="Magnuson J."/>
            <person name="Mondo S."/>
            <person name="Nolan M."/>
            <person name="Ohm R."/>
            <person name="Pangilinan J."/>
            <person name="Park H.-J."/>
            <person name="Ramirez L."/>
            <person name="Alfaro M."/>
            <person name="Sun H."/>
            <person name="Tritt A."/>
            <person name="Yoshinaga Y."/>
            <person name="Zwiers L.-H."/>
            <person name="Turgeon B."/>
            <person name="Goodwin S."/>
            <person name="Spatafora J."/>
            <person name="Crous P."/>
            <person name="Grigoriev I."/>
        </authorList>
    </citation>
    <scope>NUCLEOTIDE SEQUENCE</scope>
    <source>
        <strain evidence="13">ATCC 16933</strain>
    </source>
</reference>
<evidence type="ECO:0000256" key="6">
    <source>
        <dbReference type="ARBA" id="ARBA00023001"/>
    </source>
</evidence>
<keyword evidence="4 11" id="KW-0732">Signal</keyword>
<feature type="domain" description="CBM1" evidence="12">
    <location>
        <begin position="255"/>
        <end position="290"/>
    </location>
</feature>
<dbReference type="Pfam" id="PF02015">
    <property type="entry name" value="Glyco_hydro_45"/>
    <property type="match status" value="1"/>
</dbReference>
<evidence type="ECO:0000259" key="12">
    <source>
        <dbReference type="PROSITE" id="PS51164"/>
    </source>
</evidence>
<gene>
    <name evidence="13" type="ORF">BDY21DRAFT_340123</name>
</gene>
<dbReference type="InterPro" id="IPR052288">
    <property type="entry name" value="GH45_Enzymes"/>
</dbReference>
<feature type="compositionally biased region" description="Low complexity" evidence="10">
    <location>
        <begin position="236"/>
        <end position="255"/>
    </location>
</feature>
<dbReference type="EC" id="3.2.1.4" evidence="3"/>
<evidence type="ECO:0000256" key="9">
    <source>
        <dbReference type="ARBA" id="ARBA00023326"/>
    </source>
</evidence>
<feature type="compositionally biased region" description="Polar residues" evidence="10">
    <location>
        <begin position="352"/>
        <end position="369"/>
    </location>
</feature>
<feature type="chain" id="PRO_5025499644" description="cellulase" evidence="11">
    <location>
        <begin position="21"/>
        <end position="470"/>
    </location>
</feature>
<comment type="similarity">
    <text evidence="2">Belongs to the glycosyl hydrolase 45 (cellulase K) family.</text>
</comment>
<evidence type="ECO:0000256" key="8">
    <source>
        <dbReference type="ARBA" id="ARBA00023295"/>
    </source>
</evidence>
<dbReference type="PROSITE" id="PS51164">
    <property type="entry name" value="CBM1_2"/>
    <property type="match status" value="3"/>
</dbReference>
<dbReference type="PANTHER" id="PTHR39730">
    <property type="entry name" value="ENDOGLUCANASE 1"/>
    <property type="match status" value="1"/>
</dbReference>
<keyword evidence="7" id="KW-0119">Carbohydrate metabolism</keyword>
<proteinExistence type="inferred from homology"/>
<dbReference type="GO" id="GO:0030248">
    <property type="term" value="F:cellulose binding"/>
    <property type="evidence" value="ECO:0007669"/>
    <property type="project" value="InterPro"/>
</dbReference>
<sequence>MGKGKLMLLLFAGGISLSSADVLESGTGYSSRYWDCCKPNCAAQDVAAVSRPPMICDSNDTPFFDFSAASGCSGGNAFMCSDYTPIGVTSDLSFGFASVSIADRDASSVCCGCFRVTFTSGPVTDKSMIVQALDSAQNFGDNQFNLLIQGGGVGTSNGCETQWDAPESGWGAQFGGVSHRDDCEMLPEALRGGCYWRFDWFRNADNPEVSWSRIQCPTELTDLSGCRRDDDPVPGTPVQSTTTTTTTPTPTPTSTVVPHYGQCGGRTYSGPTECAEGTCTFVTDSFYQCLMPGEEPVTATTTTTAAAPSGTIVELWEQCGGRGWEGPTQCEEGTCVEVDEWYHQCQLPAGDGNQNSQPPEQQPTESSGDWSPPWASGRPWGRGWRNGGDRSSWTDWNGDNPPPEQAPEPETPETPESPETPSQPEEPAAPQATVAQQYEQCGGMLWEGPTRCVEGTTCTEVDEFYSQCLR</sequence>
<protein>
    <recommendedName>
        <fullName evidence="3">cellulase</fullName>
        <ecNumber evidence="3">3.2.1.4</ecNumber>
    </recommendedName>
</protein>
<dbReference type="EMBL" id="MU001676">
    <property type="protein sequence ID" value="KAF2459204.1"/>
    <property type="molecule type" value="Genomic_DNA"/>
</dbReference>
<comment type="catalytic activity">
    <reaction evidence="1">
        <text>Endohydrolysis of (1-&gt;4)-beta-D-glucosidic linkages in cellulose, lichenin and cereal beta-D-glucans.</text>
        <dbReference type="EC" id="3.2.1.4"/>
    </reaction>
</comment>
<dbReference type="SUPFAM" id="SSF50685">
    <property type="entry name" value="Barwin-like endoglucanases"/>
    <property type="match status" value="1"/>
</dbReference>
<evidence type="ECO:0000256" key="7">
    <source>
        <dbReference type="ARBA" id="ARBA00023277"/>
    </source>
</evidence>
<accession>A0A6A6P5V4</accession>
<organism evidence="13 14">
    <name type="scientific">Lineolata rhizophorae</name>
    <dbReference type="NCBI Taxonomy" id="578093"/>
    <lineage>
        <taxon>Eukaryota</taxon>
        <taxon>Fungi</taxon>
        <taxon>Dikarya</taxon>
        <taxon>Ascomycota</taxon>
        <taxon>Pezizomycotina</taxon>
        <taxon>Dothideomycetes</taxon>
        <taxon>Dothideomycetes incertae sedis</taxon>
        <taxon>Lineolatales</taxon>
        <taxon>Lineolataceae</taxon>
        <taxon>Lineolata</taxon>
    </lineage>
</organism>
<dbReference type="SMART" id="SM00236">
    <property type="entry name" value="fCBD"/>
    <property type="match status" value="3"/>
</dbReference>
<dbReference type="InterPro" id="IPR035971">
    <property type="entry name" value="CBD_sf"/>
</dbReference>
<feature type="compositionally biased region" description="Low complexity" evidence="10">
    <location>
        <begin position="417"/>
        <end position="433"/>
    </location>
</feature>
<dbReference type="GO" id="GO:0008810">
    <property type="term" value="F:cellulase activity"/>
    <property type="evidence" value="ECO:0007669"/>
    <property type="project" value="UniProtKB-EC"/>
</dbReference>
<dbReference type="InterPro" id="IPR000254">
    <property type="entry name" value="CBD"/>
</dbReference>
<evidence type="ECO:0000313" key="13">
    <source>
        <dbReference type="EMBL" id="KAF2459204.1"/>
    </source>
</evidence>
<evidence type="ECO:0000256" key="2">
    <source>
        <dbReference type="ARBA" id="ARBA00007793"/>
    </source>
</evidence>
<keyword evidence="6" id="KW-0136">Cellulose degradation</keyword>
<keyword evidence="9" id="KW-0624">Polysaccharide degradation</keyword>
<keyword evidence="5" id="KW-0378">Hydrolase</keyword>
<feature type="compositionally biased region" description="Low complexity" evidence="10">
    <location>
        <begin position="376"/>
        <end position="393"/>
    </location>
</feature>
<evidence type="ECO:0000256" key="11">
    <source>
        <dbReference type="SAM" id="SignalP"/>
    </source>
</evidence>
<name>A0A6A6P5V4_9PEZI</name>
<evidence type="ECO:0000256" key="1">
    <source>
        <dbReference type="ARBA" id="ARBA00000966"/>
    </source>
</evidence>